<accession>A0A9N9LEJ4</accession>
<proteinExistence type="predicted"/>
<organism evidence="2 3">
    <name type="scientific">Hymenoscyphus albidus</name>
    <dbReference type="NCBI Taxonomy" id="595503"/>
    <lineage>
        <taxon>Eukaryota</taxon>
        <taxon>Fungi</taxon>
        <taxon>Dikarya</taxon>
        <taxon>Ascomycota</taxon>
        <taxon>Pezizomycotina</taxon>
        <taxon>Leotiomycetes</taxon>
        <taxon>Helotiales</taxon>
        <taxon>Helotiaceae</taxon>
        <taxon>Hymenoscyphus</taxon>
    </lineage>
</organism>
<name>A0A9N9LEJ4_9HELO</name>
<comment type="caution">
    <text evidence="2">The sequence shown here is derived from an EMBL/GenBank/DDBJ whole genome shotgun (WGS) entry which is preliminary data.</text>
</comment>
<gene>
    <name evidence="2" type="ORF">HYALB_00001704</name>
</gene>
<evidence type="ECO:0000256" key="1">
    <source>
        <dbReference type="SAM" id="MobiDB-lite"/>
    </source>
</evidence>
<keyword evidence="3" id="KW-1185">Reference proteome</keyword>
<feature type="region of interest" description="Disordered" evidence="1">
    <location>
        <begin position="48"/>
        <end position="107"/>
    </location>
</feature>
<reference evidence="2" key="1">
    <citation type="submission" date="2021-07" db="EMBL/GenBank/DDBJ databases">
        <authorList>
            <person name="Durling M."/>
        </authorList>
    </citation>
    <scope>NUCLEOTIDE SEQUENCE</scope>
</reference>
<evidence type="ECO:0000313" key="3">
    <source>
        <dbReference type="Proteomes" id="UP000701801"/>
    </source>
</evidence>
<dbReference type="EMBL" id="CAJVRM010000041">
    <property type="protein sequence ID" value="CAG8972303.1"/>
    <property type="molecule type" value="Genomic_DNA"/>
</dbReference>
<dbReference type="AlphaFoldDB" id="A0A9N9LEJ4"/>
<protein>
    <submittedName>
        <fullName evidence="2">Uncharacterized protein</fullName>
    </submittedName>
</protein>
<dbReference type="Proteomes" id="UP000701801">
    <property type="component" value="Unassembled WGS sequence"/>
</dbReference>
<sequence>MSGLPELFGKDPLKSRIFNIGAGVRTVQGSSRAGQACLDTGATRERVEVQRETGQMPDGLADQQITSKDQTSLRTPSSANERVGQQQSTKCLARGESWSDADADADA</sequence>
<evidence type="ECO:0000313" key="2">
    <source>
        <dbReference type="EMBL" id="CAG8972303.1"/>
    </source>
</evidence>
<feature type="compositionally biased region" description="Polar residues" evidence="1">
    <location>
        <begin position="63"/>
        <end position="90"/>
    </location>
</feature>